<dbReference type="PANTHER" id="PTHR22808:SF6">
    <property type="entry name" value="SAM-DEPENDENT MTASE RSMB_NOP-TYPE DOMAIN-CONTAINING PROTEIN"/>
    <property type="match status" value="1"/>
</dbReference>
<reference evidence="7" key="1">
    <citation type="submission" date="2021-02" db="EMBL/GenBank/DDBJ databases">
        <authorList>
            <person name="Dougan E. K."/>
            <person name="Rhodes N."/>
            <person name="Thang M."/>
            <person name="Chan C."/>
        </authorList>
    </citation>
    <scope>NUCLEOTIDE SEQUENCE</scope>
</reference>
<keyword evidence="2 5" id="KW-0808">Transferase</keyword>
<evidence type="ECO:0000313" key="8">
    <source>
        <dbReference type="Proteomes" id="UP000601435"/>
    </source>
</evidence>
<gene>
    <name evidence="7" type="primary">NCL1</name>
    <name evidence="7" type="ORF">SNEC2469_LOCUS13075</name>
</gene>
<feature type="binding site" evidence="5">
    <location>
        <begin position="10"/>
        <end position="16"/>
    </location>
    <ligand>
        <name>S-adenosyl-L-methionine</name>
        <dbReference type="ChEBI" id="CHEBI:59789"/>
    </ligand>
</feature>
<dbReference type="PRINTS" id="PR02008">
    <property type="entry name" value="RCMTFAMILY"/>
</dbReference>
<feature type="active site" description="Nucleophile" evidence="5">
    <location>
        <position position="137"/>
    </location>
</feature>
<evidence type="ECO:0000256" key="3">
    <source>
        <dbReference type="ARBA" id="ARBA00022691"/>
    </source>
</evidence>
<dbReference type="GO" id="GO:0003723">
    <property type="term" value="F:RNA binding"/>
    <property type="evidence" value="ECO:0007669"/>
    <property type="project" value="UniProtKB-UniRule"/>
</dbReference>
<feature type="domain" description="SAM-dependent MTase RsmB/NOP-type" evidence="6">
    <location>
        <begin position="1"/>
        <end position="180"/>
    </location>
</feature>
<evidence type="ECO:0000256" key="2">
    <source>
        <dbReference type="ARBA" id="ARBA00022679"/>
    </source>
</evidence>
<dbReference type="InterPro" id="IPR023267">
    <property type="entry name" value="RCMT"/>
</dbReference>
<name>A0A812S3N1_9DINO</name>
<keyword evidence="4 5" id="KW-0694">RNA-binding</keyword>
<proteinExistence type="inferred from homology"/>
<comment type="caution">
    <text evidence="7">The sequence shown here is derived from an EMBL/GenBank/DDBJ whole genome shotgun (WGS) entry which is preliminary data.</text>
</comment>
<evidence type="ECO:0000313" key="7">
    <source>
        <dbReference type="EMBL" id="CAE7465691.1"/>
    </source>
</evidence>
<evidence type="ECO:0000256" key="4">
    <source>
        <dbReference type="ARBA" id="ARBA00022884"/>
    </source>
</evidence>
<comment type="caution">
    <text evidence="5">Lacks conserved residue(s) required for the propagation of feature annotation.</text>
</comment>
<dbReference type="InterPro" id="IPR049560">
    <property type="entry name" value="MeTrfase_RsmB-F_NOP2_cat"/>
</dbReference>
<dbReference type="EMBL" id="CAJNJA010020831">
    <property type="protein sequence ID" value="CAE7465691.1"/>
    <property type="molecule type" value="Genomic_DNA"/>
</dbReference>
<protein>
    <submittedName>
        <fullName evidence="7">NCL1 protein</fullName>
    </submittedName>
</protein>
<dbReference type="Gene3D" id="3.40.50.150">
    <property type="entry name" value="Vaccinia Virus protein VP39"/>
    <property type="match status" value="1"/>
</dbReference>
<dbReference type="PROSITE" id="PS51686">
    <property type="entry name" value="SAM_MT_RSMB_NOP"/>
    <property type="match status" value="1"/>
</dbReference>
<evidence type="ECO:0000256" key="1">
    <source>
        <dbReference type="ARBA" id="ARBA00022603"/>
    </source>
</evidence>
<feature type="non-terminal residue" evidence="7">
    <location>
        <position position="1"/>
    </location>
</feature>
<dbReference type="Pfam" id="PF01189">
    <property type="entry name" value="Methyltr_RsmB-F"/>
    <property type="match status" value="1"/>
</dbReference>
<accession>A0A812S3N1</accession>
<organism evidence="7 8">
    <name type="scientific">Symbiodinium necroappetens</name>
    <dbReference type="NCBI Taxonomy" id="1628268"/>
    <lineage>
        <taxon>Eukaryota</taxon>
        <taxon>Sar</taxon>
        <taxon>Alveolata</taxon>
        <taxon>Dinophyceae</taxon>
        <taxon>Suessiales</taxon>
        <taxon>Symbiodiniaceae</taxon>
        <taxon>Symbiodinium</taxon>
    </lineage>
</organism>
<keyword evidence="3 5" id="KW-0949">S-adenosyl-L-methionine</keyword>
<feature type="non-terminal residue" evidence="7">
    <location>
        <position position="180"/>
    </location>
</feature>
<keyword evidence="1 5" id="KW-0489">Methyltransferase</keyword>
<dbReference type="GO" id="GO:0001510">
    <property type="term" value="P:RNA methylation"/>
    <property type="evidence" value="ECO:0007669"/>
    <property type="project" value="InterPro"/>
</dbReference>
<dbReference type="AlphaFoldDB" id="A0A812S3N1"/>
<dbReference type="OrthoDB" id="449348at2759"/>
<dbReference type="InterPro" id="IPR001678">
    <property type="entry name" value="MeTrfase_RsmB-F_NOP2_dom"/>
</dbReference>
<dbReference type="Proteomes" id="UP000601435">
    <property type="component" value="Unassembled WGS sequence"/>
</dbReference>
<evidence type="ECO:0000256" key="5">
    <source>
        <dbReference type="PROSITE-ProRule" id="PRU01023"/>
    </source>
</evidence>
<dbReference type="PANTHER" id="PTHR22808">
    <property type="entry name" value="NCL1 YEAST -RELATED NOL1/NOP2/FMU SUN DOMAIN-CONTAINING"/>
    <property type="match status" value="1"/>
</dbReference>
<dbReference type="GO" id="GO:0008173">
    <property type="term" value="F:RNA methyltransferase activity"/>
    <property type="evidence" value="ECO:0007669"/>
    <property type="project" value="InterPro"/>
</dbReference>
<keyword evidence="8" id="KW-1185">Reference proteome</keyword>
<feature type="binding site" evidence="5">
    <location>
        <position position="84"/>
    </location>
    <ligand>
        <name>S-adenosyl-L-methionine</name>
        <dbReference type="ChEBI" id="CHEBI:59789"/>
    </ligand>
</feature>
<comment type="similarity">
    <text evidence="5">Belongs to the class I-like SAM-binding methyltransferase superfamily. RsmB/NOP family.</text>
</comment>
<dbReference type="InterPro" id="IPR029063">
    <property type="entry name" value="SAM-dependent_MTases_sf"/>
</dbReference>
<feature type="binding site" evidence="5">
    <location>
        <position position="39"/>
    </location>
    <ligand>
        <name>S-adenosyl-L-methionine</name>
        <dbReference type="ChEBI" id="CHEBI:59789"/>
    </ligand>
</feature>
<sequence>EPGHAVLDVCAAPGSKTLQAIEKVCPVGEDTAGAVIANELSAMRARVLARRCALLGAAAGAVAVVQHKAQVFPGPGLFDRIICDVPCSGDGTMRKHPEKWRSWSPHLGRELHARQLQIALRGLALLQVGGQMTYSTCSFNPLENEAVVASLLRRTGGAVVLKRPPALEGLPVRPGLQHWE</sequence>
<evidence type="ECO:0000259" key="6">
    <source>
        <dbReference type="PROSITE" id="PS51686"/>
    </source>
</evidence>
<dbReference type="SUPFAM" id="SSF53335">
    <property type="entry name" value="S-adenosyl-L-methionine-dependent methyltransferases"/>
    <property type="match status" value="1"/>
</dbReference>